<dbReference type="EMBL" id="OZ035840">
    <property type="protein sequence ID" value="CAL1588290.1"/>
    <property type="molecule type" value="Genomic_DNA"/>
</dbReference>
<proteinExistence type="predicted"/>
<dbReference type="AlphaFoldDB" id="A0AAV2KEC0"/>
<name>A0AAV2KEC0_KNICA</name>
<feature type="signal peptide" evidence="1">
    <location>
        <begin position="1"/>
        <end position="21"/>
    </location>
</feature>
<evidence type="ECO:0000256" key="1">
    <source>
        <dbReference type="SAM" id="SignalP"/>
    </source>
</evidence>
<feature type="chain" id="PRO_5043461036" description="Secreted protein" evidence="1">
    <location>
        <begin position="22"/>
        <end position="181"/>
    </location>
</feature>
<gene>
    <name evidence="2" type="ORF">KC01_LOCUS18109</name>
</gene>
<sequence>MSSPEALSVCSSVWMLSVVESFSVDALCGSETLPPRHPSCCGPMRTAACAKEQSQPAEAWVSSRLCPRISKEPGSGPRVGCRHCSSTGVIDWVSVGRLSWTSSRPPLIHQFIQTSGKACFQMGHIVPIHVGRKGGVKEGDRGRSMASPRQSRILTSAQTAIWGSKGFGWFCEEQLHPGNWD</sequence>
<protein>
    <recommendedName>
        <fullName evidence="4">Secreted protein</fullName>
    </recommendedName>
</protein>
<accession>A0AAV2KEC0</accession>
<evidence type="ECO:0000313" key="3">
    <source>
        <dbReference type="Proteomes" id="UP001497482"/>
    </source>
</evidence>
<keyword evidence="3" id="KW-1185">Reference proteome</keyword>
<evidence type="ECO:0000313" key="2">
    <source>
        <dbReference type="EMBL" id="CAL1588290.1"/>
    </source>
</evidence>
<evidence type="ECO:0008006" key="4">
    <source>
        <dbReference type="Google" id="ProtNLM"/>
    </source>
</evidence>
<organism evidence="2 3">
    <name type="scientific">Knipowitschia caucasica</name>
    <name type="common">Caucasian dwarf goby</name>
    <name type="synonym">Pomatoschistus caucasicus</name>
    <dbReference type="NCBI Taxonomy" id="637954"/>
    <lineage>
        <taxon>Eukaryota</taxon>
        <taxon>Metazoa</taxon>
        <taxon>Chordata</taxon>
        <taxon>Craniata</taxon>
        <taxon>Vertebrata</taxon>
        <taxon>Euteleostomi</taxon>
        <taxon>Actinopterygii</taxon>
        <taxon>Neopterygii</taxon>
        <taxon>Teleostei</taxon>
        <taxon>Neoteleostei</taxon>
        <taxon>Acanthomorphata</taxon>
        <taxon>Gobiaria</taxon>
        <taxon>Gobiiformes</taxon>
        <taxon>Gobioidei</taxon>
        <taxon>Gobiidae</taxon>
        <taxon>Gobiinae</taxon>
        <taxon>Knipowitschia</taxon>
    </lineage>
</organism>
<keyword evidence="1" id="KW-0732">Signal</keyword>
<dbReference type="Proteomes" id="UP001497482">
    <property type="component" value="Chromosome 18"/>
</dbReference>
<reference evidence="2 3" key="1">
    <citation type="submission" date="2024-04" db="EMBL/GenBank/DDBJ databases">
        <authorList>
            <person name="Waldvogel A.-M."/>
            <person name="Schoenle A."/>
        </authorList>
    </citation>
    <scope>NUCLEOTIDE SEQUENCE [LARGE SCALE GENOMIC DNA]</scope>
</reference>